<dbReference type="Pfam" id="PF02482">
    <property type="entry name" value="Ribosomal_S30AE"/>
    <property type="match status" value="1"/>
</dbReference>
<sequence>MSVPVDISFQGIPHSKAVEEAVINHADRLKRIRADLMRCRVSLAVGAKHQHQGKPFDVHVHVFTPHQTHVSSNTSDEDPYVALHEAFTHVERMLVEANGNDKHRSQS</sequence>
<dbReference type="Gene3D" id="3.30.160.100">
    <property type="entry name" value="Ribosome hibernation promotion factor-like"/>
    <property type="match status" value="1"/>
</dbReference>
<dbReference type="InterPro" id="IPR003489">
    <property type="entry name" value="RHF/RaiA"/>
</dbReference>
<accession>A0AA41WKY7</accession>
<proteinExistence type="predicted"/>
<dbReference type="AlphaFoldDB" id="A0AA41WKY7"/>
<name>A0AA41WKY7_9RALS</name>
<evidence type="ECO:0000313" key="1">
    <source>
        <dbReference type="EMBL" id="MCP1170846.1"/>
    </source>
</evidence>
<dbReference type="SUPFAM" id="SSF69754">
    <property type="entry name" value="Ribosome binding protein Y (YfiA homologue)"/>
    <property type="match status" value="1"/>
</dbReference>
<dbReference type="Proteomes" id="UP001162793">
    <property type="component" value="Unassembled WGS sequence"/>
</dbReference>
<gene>
    <name evidence="1" type="ORF">NKG59_00685</name>
</gene>
<reference evidence="2" key="1">
    <citation type="journal article" date="2023" name="Front. Microbiol.">
        <title>Ralstonia chuxiongensis sp. nov., Ralstonia mojiangensis sp. nov., and Ralstonia soli sp. nov., isolated from tobacco fields, are three novel species in the family Burkholderiaceae.</title>
        <authorList>
            <person name="Lu C.H."/>
            <person name="Zhang Y.Y."/>
            <person name="Jiang N."/>
            <person name="Chen W."/>
            <person name="Shao X."/>
            <person name="Zhao Z.M."/>
            <person name="Lu W.L."/>
            <person name="Hu X."/>
            <person name="Xi Y.X."/>
            <person name="Zou S.Y."/>
            <person name="Wei Q.J."/>
            <person name="Lin Z.L."/>
            <person name="Gong L."/>
            <person name="Gai X.T."/>
            <person name="Zhang L.Q."/>
            <person name="Li J.Y."/>
            <person name="Jin Y."/>
            <person name="Xia Z.Y."/>
        </authorList>
    </citation>
    <scope>NUCLEOTIDE SEQUENCE [LARGE SCALE GENOMIC DNA]</scope>
    <source>
        <strain evidence="2">21YRMH01-3</strain>
    </source>
</reference>
<organism evidence="1 2">
    <name type="scientific">Ralstonia chuxiongensis</name>
    <dbReference type="NCBI Taxonomy" id="2957504"/>
    <lineage>
        <taxon>Bacteria</taxon>
        <taxon>Pseudomonadati</taxon>
        <taxon>Pseudomonadota</taxon>
        <taxon>Betaproteobacteria</taxon>
        <taxon>Burkholderiales</taxon>
        <taxon>Burkholderiaceae</taxon>
        <taxon>Ralstonia</taxon>
    </lineage>
</organism>
<dbReference type="InterPro" id="IPR036567">
    <property type="entry name" value="RHF-like"/>
</dbReference>
<comment type="caution">
    <text evidence="1">The sequence shown here is derived from an EMBL/GenBank/DDBJ whole genome shotgun (WGS) entry which is preliminary data.</text>
</comment>
<keyword evidence="2" id="KW-1185">Reference proteome</keyword>
<dbReference type="EMBL" id="JAMYWC010000001">
    <property type="protein sequence ID" value="MCP1170846.1"/>
    <property type="molecule type" value="Genomic_DNA"/>
</dbReference>
<evidence type="ECO:0000313" key="2">
    <source>
        <dbReference type="Proteomes" id="UP001162793"/>
    </source>
</evidence>
<protein>
    <submittedName>
        <fullName evidence="1">HPF/RaiA family ribosome-associated protein</fullName>
    </submittedName>
</protein>